<accession>A0A6D2JJG5</accession>
<evidence type="ECO:0000313" key="4">
    <source>
        <dbReference type="Proteomes" id="UP000467841"/>
    </source>
</evidence>
<gene>
    <name evidence="2" type="ORF">MERR_LOCUS16029</name>
    <name evidence="3" type="ORF">MERR_LOCUS26456</name>
</gene>
<organism evidence="3 4">
    <name type="scientific">Microthlaspi erraticum</name>
    <dbReference type="NCBI Taxonomy" id="1685480"/>
    <lineage>
        <taxon>Eukaryota</taxon>
        <taxon>Viridiplantae</taxon>
        <taxon>Streptophyta</taxon>
        <taxon>Embryophyta</taxon>
        <taxon>Tracheophyta</taxon>
        <taxon>Spermatophyta</taxon>
        <taxon>Magnoliopsida</taxon>
        <taxon>eudicotyledons</taxon>
        <taxon>Gunneridae</taxon>
        <taxon>Pentapetalae</taxon>
        <taxon>rosids</taxon>
        <taxon>malvids</taxon>
        <taxon>Brassicales</taxon>
        <taxon>Brassicaceae</taxon>
        <taxon>Coluteocarpeae</taxon>
        <taxon>Microthlaspi</taxon>
    </lineage>
</organism>
<keyword evidence="4" id="KW-1185">Reference proteome</keyword>
<reference evidence="3 4" key="1">
    <citation type="submission" date="2020-01" db="EMBL/GenBank/DDBJ databases">
        <authorList>
            <person name="Mishra B."/>
        </authorList>
    </citation>
    <scope>NUCLEOTIDE SEQUENCE [LARGE SCALE GENOMIC DNA]</scope>
</reference>
<evidence type="ECO:0000313" key="2">
    <source>
        <dbReference type="EMBL" id="CAA7028794.1"/>
    </source>
</evidence>
<feature type="region of interest" description="Disordered" evidence="1">
    <location>
        <begin position="42"/>
        <end position="71"/>
    </location>
</feature>
<dbReference type="Proteomes" id="UP000467841">
    <property type="component" value="Unassembled WGS sequence"/>
</dbReference>
<feature type="compositionally biased region" description="Acidic residues" evidence="1">
    <location>
        <begin position="59"/>
        <end position="71"/>
    </location>
</feature>
<evidence type="ECO:0000256" key="1">
    <source>
        <dbReference type="SAM" id="MobiDB-lite"/>
    </source>
</evidence>
<dbReference type="AlphaFoldDB" id="A0A6D2JJG5"/>
<sequence>MTATVCDLPSHIVVFTPVGCSVFHLPKRWVALGALVAMRGPDNDITYPDHGDANSNAGDGEEEEVEEQSGG</sequence>
<dbReference type="EMBL" id="CACVBM020001074">
    <property type="protein sequence ID" value="CAA7028794.1"/>
    <property type="molecule type" value="Genomic_DNA"/>
</dbReference>
<dbReference type="EMBL" id="CACVBM020001207">
    <property type="protein sequence ID" value="CAA7039221.1"/>
    <property type="molecule type" value="Genomic_DNA"/>
</dbReference>
<proteinExistence type="predicted"/>
<name>A0A6D2JJG5_9BRAS</name>
<evidence type="ECO:0000313" key="3">
    <source>
        <dbReference type="EMBL" id="CAA7039221.1"/>
    </source>
</evidence>
<protein>
    <submittedName>
        <fullName evidence="3">Uncharacterized protein</fullName>
    </submittedName>
</protein>